<accession>A0A2N8ZM98</accession>
<dbReference type="KEGG" id="vta:B1427"/>
<gene>
    <name evidence="2" type="ORF">VTAP4600_B1427</name>
</gene>
<reference evidence="2 3" key="1">
    <citation type="submission" date="2017-10" db="EMBL/GenBank/DDBJ databases">
        <authorList>
            <person name="Banno H."/>
            <person name="Chua N.-H."/>
        </authorList>
    </citation>
    <scope>NUCLEOTIDE SEQUENCE [LARGE SCALE GENOMIC DNA]</scope>
    <source>
        <strain evidence="2">Vibrio tapetis CECT4600</strain>
    </source>
</reference>
<dbReference type="InterPro" id="IPR036770">
    <property type="entry name" value="Ankyrin_rpt-contain_sf"/>
</dbReference>
<proteinExistence type="predicted"/>
<feature type="chain" id="PRO_5014821912" evidence="1">
    <location>
        <begin position="23"/>
        <end position="504"/>
    </location>
</feature>
<organism evidence="2 3">
    <name type="scientific">Vibrio tapetis subsp. tapetis</name>
    <dbReference type="NCBI Taxonomy" id="1671868"/>
    <lineage>
        <taxon>Bacteria</taxon>
        <taxon>Pseudomonadati</taxon>
        <taxon>Pseudomonadota</taxon>
        <taxon>Gammaproteobacteria</taxon>
        <taxon>Vibrionales</taxon>
        <taxon>Vibrionaceae</taxon>
        <taxon>Vibrio</taxon>
    </lineage>
</organism>
<keyword evidence="3" id="KW-1185">Reference proteome</keyword>
<dbReference type="RefSeq" id="WP_102525132.1">
    <property type="nucleotide sequence ID" value="NZ_LT960612.1"/>
</dbReference>
<dbReference type="SUPFAM" id="SSF48403">
    <property type="entry name" value="Ankyrin repeat"/>
    <property type="match status" value="1"/>
</dbReference>
<keyword evidence="1" id="KW-0732">Signal</keyword>
<evidence type="ECO:0000313" key="2">
    <source>
        <dbReference type="EMBL" id="SON53038.1"/>
    </source>
</evidence>
<evidence type="ECO:0000313" key="3">
    <source>
        <dbReference type="Proteomes" id="UP000235828"/>
    </source>
</evidence>
<dbReference type="OrthoDB" id="7628061at2"/>
<dbReference type="Proteomes" id="UP000235828">
    <property type="component" value="Chromosome B"/>
</dbReference>
<protein>
    <submittedName>
        <fullName evidence="2">Uncharacterized protein</fullName>
    </submittedName>
</protein>
<dbReference type="AlphaFoldDB" id="A0A2N8ZM98"/>
<dbReference type="EMBL" id="LT960612">
    <property type="protein sequence ID" value="SON53038.1"/>
    <property type="molecule type" value="Genomic_DNA"/>
</dbReference>
<dbReference type="Gene3D" id="1.25.40.20">
    <property type="entry name" value="Ankyrin repeat-containing domain"/>
    <property type="match status" value="1"/>
</dbReference>
<name>A0A2N8ZM98_9VIBR</name>
<evidence type="ECO:0000256" key="1">
    <source>
        <dbReference type="SAM" id="SignalP"/>
    </source>
</evidence>
<feature type="signal peptide" evidence="1">
    <location>
        <begin position="1"/>
        <end position="22"/>
    </location>
</feature>
<sequence>MKLILKALSVVTVILIPSISVAQTCPFGEASPQPSWISDTEFKQEMVSAVGVEQYDSSVHSDFFALRKQSEVRAKKALAQRLSASIYHSILSNKTLSHGQLVKKGQSVVEQVTELTMPDSRITDRWLDKDNCLLWSKIEVGNDIVTEYVDEISEMEQEVNDTLEVSITKSVVETLNAKQFYLNYDGFSKALDQQAMLTFQGVSKPALTWMIDSGFDVLEPSFVRSYLLSDGMALPYNTSSIETYMAEKDLTAEKMAYIVRAFKKSQYSIFDLRTPIIQHEGSKNIFMDRNSGINFLQEQGNKLDAAFALGLRFSKEQPYWDYPKVTNVYENEKSLATGNLSLLHIMTIFQRTELIRVLLDEGFDPNVEDINGMTPAQYAVVFENESITKLYLDKSKSLKGVYLIAVKKAIYTSNKYLYLMSYDKGTIDIMTTSTGVDYEGKFLKKYKKAFKRKDPSNVKAAQKLIKQSVHALNVFWQSDKYHGANRSLTKNYSDRNIKRLTDLI</sequence>